<evidence type="ECO:0000256" key="1">
    <source>
        <dbReference type="ARBA" id="ARBA00007074"/>
    </source>
</evidence>
<sequence length="174" mass="19572">MKMQKTSLLYILPLSFMFCKKEVTATKQEQRTAVDTISIAQSSEREEVIAYAKKYLGTKYCYAGGSPESGFDCSGFVNFVFKHFDIDLPRSSSGFASIGRSLKPEEFQVGDVLVFYGYKDRNSVGHVGIICEANGMKSKFIHSSSGKEMAVMISELGSDMYTKRFYRCIDPFKM</sequence>
<reference evidence="7" key="1">
    <citation type="journal article" date="2019" name="Int. J. Syst. Evol. Microbiol.">
        <title>The Global Catalogue of Microorganisms (GCM) 10K type strain sequencing project: providing services to taxonomists for standard genome sequencing and annotation.</title>
        <authorList>
            <consortium name="The Broad Institute Genomics Platform"/>
            <consortium name="The Broad Institute Genome Sequencing Center for Infectious Disease"/>
            <person name="Wu L."/>
            <person name="Ma J."/>
        </authorList>
    </citation>
    <scope>NUCLEOTIDE SEQUENCE [LARGE SCALE GENOMIC DNA]</scope>
    <source>
        <strain evidence="7">KCTC 42107</strain>
    </source>
</reference>
<evidence type="ECO:0000259" key="5">
    <source>
        <dbReference type="PROSITE" id="PS51935"/>
    </source>
</evidence>
<name>A0ABW5NWU8_9FLAO</name>
<dbReference type="RefSeq" id="WP_379822406.1">
    <property type="nucleotide sequence ID" value="NZ_JBHUMD010000030.1"/>
</dbReference>
<comment type="caution">
    <text evidence="6">The sequence shown here is derived from an EMBL/GenBank/DDBJ whole genome shotgun (WGS) entry which is preliminary data.</text>
</comment>
<dbReference type="Proteomes" id="UP001597480">
    <property type="component" value="Unassembled WGS sequence"/>
</dbReference>
<dbReference type="InterPro" id="IPR000064">
    <property type="entry name" value="NLP_P60_dom"/>
</dbReference>
<dbReference type="PANTHER" id="PTHR47053:SF1">
    <property type="entry name" value="MUREIN DD-ENDOPEPTIDASE MEPH-RELATED"/>
    <property type="match status" value="1"/>
</dbReference>
<dbReference type="InterPro" id="IPR038765">
    <property type="entry name" value="Papain-like_cys_pep_sf"/>
</dbReference>
<dbReference type="PANTHER" id="PTHR47053">
    <property type="entry name" value="MUREIN DD-ENDOPEPTIDASE MEPH-RELATED"/>
    <property type="match status" value="1"/>
</dbReference>
<dbReference type="Gene3D" id="3.90.1720.10">
    <property type="entry name" value="endopeptidase domain like (from Nostoc punctiforme)"/>
    <property type="match status" value="1"/>
</dbReference>
<evidence type="ECO:0000256" key="2">
    <source>
        <dbReference type="ARBA" id="ARBA00022670"/>
    </source>
</evidence>
<dbReference type="InterPro" id="IPR051202">
    <property type="entry name" value="Peptidase_C40"/>
</dbReference>
<keyword evidence="4" id="KW-0788">Thiol protease</keyword>
<comment type="similarity">
    <text evidence="1">Belongs to the peptidase C40 family.</text>
</comment>
<dbReference type="SUPFAM" id="SSF54001">
    <property type="entry name" value="Cysteine proteinases"/>
    <property type="match status" value="1"/>
</dbReference>
<evidence type="ECO:0000256" key="4">
    <source>
        <dbReference type="ARBA" id="ARBA00022807"/>
    </source>
</evidence>
<evidence type="ECO:0000313" key="7">
    <source>
        <dbReference type="Proteomes" id="UP001597480"/>
    </source>
</evidence>
<feature type="domain" description="NlpC/P60" evidence="5">
    <location>
        <begin position="42"/>
        <end position="173"/>
    </location>
</feature>
<dbReference type="EMBL" id="JBHUMD010000030">
    <property type="protein sequence ID" value="MFD2603567.1"/>
    <property type="molecule type" value="Genomic_DNA"/>
</dbReference>
<dbReference type="PROSITE" id="PS51935">
    <property type="entry name" value="NLPC_P60"/>
    <property type="match status" value="1"/>
</dbReference>
<organism evidence="6 7">
    <name type="scientific">Flavobacterium suzhouense</name>
    <dbReference type="NCBI Taxonomy" id="1529638"/>
    <lineage>
        <taxon>Bacteria</taxon>
        <taxon>Pseudomonadati</taxon>
        <taxon>Bacteroidota</taxon>
        <taxon>Flavobacteriia</taxon>
        <taxon>Flavobacteriales</taxon>
        <taxon>Flavobacteriaceae</taxon>
        <taxon>Flavobacterium</taxon>
    </lineage>
</organism>
<protein>
    <submittedName>
        <fullName evidence="6">C40 family peptidase</fullName>
    </submittedName>
</protein>
<keyword evidence="2" id="KW-0645">Protease</keyword>
<keyword evidence="7" id="KW-1185">Reference proteome</keyword>
<accession>A0ABW5NWU8</accession>
<dbReference type="Pfam" id="PF00877">
    <property type="entry name" value="NLPC_P60"/>
    <property type="match status" value="1"/>
</dbReference>
<evidence type="ECO:0000256" key="3">
    <source>
        <dbReference type="ARBA" id="ARBA00022801"/>
    </source>
</evidence>
<keyword evidence="3" id="KW-0378">Hydrolase</keyword>
<proteinExistence type="inferred from homology"/>
<gene>
    <name evidence="6" type="ORF">ACFSR3_15990</name>
</gene>
<evidence type="ECO:0000313" key="6">
    <source>
        <dbReference type="EMBL" id="MFD2603567.1"/>
    </source>
</evidence>